<organism evidence="5 6">
    <name type="scientific">Elysia chlorotica</name>
    <name type="common">Eastern emerald elysia</name>
    <name type="synonym">Sea slug</name>
    <dbReference type="NCBI Taxonomy" id="188477"/>
    <lineage>
        <taxon>Eukaryota</taxon>
        <taxon>Metazoa</taxon>
        <taxon>Spiralia</taxon>
        <taxon>Lophotrochozoa</taxon>
        <taxon>Mollusca</taxon>
        <taxon>Gastropoda</taxon>
        <taxon>Heterobranchia</taxon>
        <taxon>Euthyneura</taxon>
        <taxon>Panpulmonata</taxon>
        <taxon>Sacoglossa</taxon>
        <taxon>Placobranchoidea</taxon>
        <taxon>Plakobranchidae</taxon>
        <taxon>Elysia</taxon>
    </lineage>
</organism>
<keyword evidence="2" id="KW-1015">Disulfide bond</keyword>
<evidence type="ECO:0000259" key="4">
    <source>
        <dbReference type="PROSITE" id="PS50853"/>
    </source>
</evidence>
<keyword evidence="6" id="KW-1185">Reference proteome</keyword>
<keyword evidence="1" id="KW-0677">Repeat</keyword>
<dbReference type="CDD" id="cd00063">
    <property type="entry name" value="FN3"/>
    <property type="match status" value="1"/>
</dbReference>
<dbReference type="Pfam" id="PF00041">
    <property type="entry name" value="fn3"/>
    <property type="match status" value="1"/>
</dbReference>
<dbReference type="STRING" id="188477.A0A3S1BIM9"/>
<reference evidence="5 6" key="1">
    <citation type="submission" date="2019-01" db="EMBL/GenBank/DDBJ databases">
        <title>A draft genome assembly of the solar-powered sea slug Elysia chlorotica.</title>
        <authorList>
            <person name="Cai H."/>
            <person name="Li Q."/>
            <person name="Fang X."/>
            <person name="Li J."/>
            <person name="Curtis N.E."/>
            <person name="Altenburger A."/>
            <person name="Shibata T."/>
            <person name="Feng M."/>
            <person name="Maeda T."/>
            <person name="Schwartz J.A."/>
            <person name="Shigenobu S."/>
            <person name="Lundholm N."/>
            <person name="Nishiyama T."/>
            <person name="Yang H."/>
            <person name="Hasebe M."/>
            <person name="Li S."/>
            <person name="Pierce S.K."/>
            <person name="Wang J."/>
        </authorList>
    </citation>
    <scope>NUCLEOTIDE SEQUENCE [LARGE SCALE GENOMIC DNA]</scope>
    <source>
        <strain evidence="5">EC2010</strain>
        <tissue evidence="5">Whole organism of an adult</tissue>
    </source>
</reference>
<sequence>NFQPYIHSDFPAVYPSVPLSGQDMALECFAYGLMPLVYTWTKDNKPLPEHAMLLEHNRMVQIQNAKLEDSGSYTCRAARDDRIYSEKTLHVAVQAFAPNFLKTPVNPSQLATLGGAATLLCRPEAAPQPVIRWLKNDRLIPDTNGRETWGAARVVYLTSGDLRISKVQLSDQAVYTCLAENGLGRAHSTGRLTGNSAGIPGLYIIRTQLRHAGQYTCKAATIGDERSHSAVLEVYGPPGECAAVRGKVRNRNISLVWTAGPDNGALIRHFLLEFRTDFNPAWRVLRDGSADVVAANVCVQLNLGSVQVNNIRRLGKCRLLQADLKPGSTYSFRVTAINRYGAGPASLPSPLYKIPHAAPTATVTGIREGVGPVVPIGAPTGVTSESYNATAMIVYWTPVPMWSLK</sequence>
<dbReference type="PROSITE" id="PS50853">
    <property type="entry name" value="FN3"/>
    <property type="match status" value="1"/>
</dbReference>
<dbReference type="PROSITE" id="PS50835">
    <property type="entry name" value="IG_LIKE"/>
    <property type="match status" value="2"/>
</dbReference>
<dbReference type="InterPro" id="IPR036116">
    <property type="entry name" value="FN3_sf"/>
</dbReference>
<dbReference type="InterPro" id="IPR003961">
    <property type="entry name" value="FN3_dom"/>
</dbReference>
<dbReference type="AlphaFoldDB" id="A0A3S1BIM9"/>
<evidence type="ECO:0000256" key="1">
    <source>
        <dbReference type="ARBA" id="ARBA00022737"/>
    </source>
</evidence>
<evidence type="ECO:0000313" key="5">
    <source>
        <dbReference type="EMBL" id="RUS84681.1"/>
    </source>
</evidence>
<gene>
    <name evidence="5" type="ORF">EGW08_007551</name>
</gene>
<dbReference type="SMART" id="SM00408">
    <property type="entry name" value="IGc2"/>
    <property type="match status" value="2"/>
</dbReference>
<comment type="caution">
    <text evidence="5">The sequence shown here is derived from an EMBL/GenBank/DDBJ whole genome shotgun (WGS) entry which is preliminary data.</text>
</comment>
<dbReference type="InterPro" id="IPR003599">
    <property type="entry name" value="Ig_sub"/>
</dbReference>
<dbReference type="GO" id="GO:0030424">
    <property type="term" value="C:axon"/>
    <property type="evidence" value="ECO:0007669"/>
    <property type="project" value="TreeGrafter"/>
</dbReference>
<dbReference type="InterPro" id="IPR036179">
    <property type="entry name" value="Ig-like_dom_sf"/>
</dbReference>
<name>A0A3S1BIM9_ELYCH</name>
<evidence type="ECO:0000313" key="6">
    <source>
        <dbReference type="Proteomes" id="UP000271974"/>
    </source>
</evidence>
<dbReference type="GO" id="GO:0005886">
    <property type="term" value="C:plasma membrane"/>
    <property type="evidence" value="ECO:0007669"/>
    <property type="project" value="TreeGrafter"/>
</dbReference>
<feature type="domain" description="Ig-like" evidence="3">
    <location>
        <begin position="11"/>
        <end position="90"/>
    </location>
</feature>
<dbReference type="SUPFAM" id="SSF49265">
    <property type="entry name" value="Fibronectin type III"/>
    <property type="match status" value="1"/>
</dbReference>
<dbReference type="GO" id="GO:0007411">
    <property type="term" value="P:axon guidance"/>
    <property type="evidence" value="ECO:0007669"/>
    <property type="project" value="TreeGrafter"/>
</dbReference>
<dbReference type="PANTHER" id="PTHR44170">
    <property type="entry name" value="PROTEIN SIDEKICK"/>
    <property type="match status" value="1"/>
</dbReference>
<dbReference type="SMART" id="SM00409">
    <property type="entry name" value="IG"/>
    <property type="match status" value="2"/>
</dbReference>
<dbReference type="Proteomes" id="UP000271974">
    <property type="component" value="Unassembled WGS sequence"/>
</dbReference>
<dbReference type="InterPro" id="IPR003598">
    <property type="entry name" value="Ig_sub2"/>
</dbReference>
<dbReference type="OrthoDB" id="3666223at2759"/>
<feature type="non-terminal residue" evidence="5">
    <location>
        <position position="1"/>
    </location>
</feature>
<dbReference type="PANTHER" id="PTHR44170:SF6">
    <property type="entry name" value="CONTACTIN"/>
    <property type="match status" value="1"/>
</dbReference>
<feature type="domain" description="Ig-like" evidence="3">
    <location>
        <begin position="98"/>
        <end position="193"/>
    </location>
</feature>
<dbReference type="SUPFAM" id="SSF48726">
    <property type="entry name" value="Immunoglobulin"/>
    <property type="match status" value="3"/>
</dbReference>
<dbReference type="InterPro" id="IPR007110">
    <property type="entry name" value="Ig-like_dom"/>
</dbReference>
<dbReference type="Gene3D" id="2.60.40.10">
    <property type="entry name" value="Immunoglobulins"/>
    <property type="match status" value="3"/>
</dbReference>
<feature type="domain" description="Fibronectin type-III" evidence="4">
    <location>
        <begin position="260"/>
        <end position="357"/>
    </location>
</feature>
<dbReference type="GO" id="GO:0098609">
    <property type="term" value="P:cell-cell adhesion"/>
    <property type="evidence" value="ECO:0007669"/>
    <property type="project" value="TreeGrafter"/>
</dbReference>
<evidence type="ECO:0000256" key="2">
    <source>
        <dbReference type="ARBA" id="ARBA00023157"/>
    </source>
</evidence>
<dbReference type="EMBL" id="RQTK01000197">
    <property type="protein sequence ID" value="RUS84681.1"/>
    <property type="molecule type" value="Genomic_DNA"/>
</dbReference>
<evidence type="ECO:0000259" key="3">
    <source>
        <dbReference type="PROSITE" id="PS50835"/>
    </source>
</evidence>
<dbReference type="InterPro" id="IPR013783">
    <property type="entry name" value="Ig-like_fold"/>
</dbReference>
<dbReference type="Pfam" id="PF13927">
    <property type="entry name" value="Ig_3"/>
    <property type="match status" value="2"/>
</dbReference>
<protein>
    <submittedName>
        <fullName evidence="5">Uncharacterized protein</fullName>
    </submittedName>
</protein>
<accession>A0A3S1BIM9</accession>
<proteinExistence type="predicted"/>